<comment type="catalytic activity">
    <reaction evidence="1 10">
        <text>a fatty acyl-[ACP] + phosphate = an acyl phosphate + holo-[ACP]</text>
        <dbReference type="Rhea" id="RHEA:42292"/>
        <dbReference type="Rhea" id="RHEA-COMP:9685"/>
        <dbReference type="Rhea" id="RHEA-COMP:14125"/>
        <dbReference type="ChEBI" id="CHEBI:43474"/>
        <dbReference type="ChEBI" id="CHEBI:59918"/>
        <dbReference type="ChEBI" id="CHEBI:64479"/>
        <dbReference type="ChEBI" id="CHEBI:138651"/>
        <dbReference type="EC" id="2.3.1.274"/>
    </reaction>
</comment>
<dbReference type="HAMAP" id="MF_00019">
    <property type="entry name" value="PlsX"/>
    <property type="match status" value="1"/>
</dbReference>
<dbReference type="NCBIfam" id="TIGR00182">
    <property type="entry name" value="plsX"/>
    <property type="match status" value="1"/>
</dbReference>
<comment type="pathway">
    <text evidence="10">Lipid metabolism; phospholipid metabolism.</text>
</comment>
<accession>A0ABP9UC32</accession>
<dbReference type="GO" id="GO:0016746">
    <property type="term" value="F:acyltransferase activity"/>
    <property type="evidence" value="ECO:0007669"/>
    <property type="project" value="UniProtKB-KW"/>
</dbReference>
<proteinExistence type="inferred from homology"/>
<comment type="function">
    <text evidence="10">Catalyzes the reversible formation of acyl-phosphate (acyl-PO(4)) from acyl-[acyl-carrier-protein] (acyl-ACP). This enzyme utilizes acyl-ACP as fatty acyl donor, but not acyl-CoA.</text>
</comment>
<keyword evidence="6 10" id="KW-0594">Phospholipid biosynthesis</keyword>
<dbReference type="RefSeq" id="WP_353289909.1">
    <property type="nucleotide sequence ID" value="NZ_BAABQM010000003.1"/>
</dbReference>
<dbReference type="EMBL" id="BAABQM010000003">
    <property type="protein sequence ID" value="GAA5414748.1"/>
    <property type="molecule type" value="Genomic_DNA"/>
</dbReference>
<evidence type="ECO:0000256" key="6">
    <source>
        <dbReference type="ARBA" id="ARBA00023209"/>
    </source>
</evidence>
<evidence type="ECO:0000256" key="4">
    <source>
        <dbReference type="ARBA" id="ARBA00022679"/>
    </source>
</evidence>
<dbReference type="Proteomes" id="UP001449582">
    <property type="component" value="Unassembled WGS sequence"/>
</dbReference>
<keyword evidence="3 10" id="KW-0444">Lipid biosynthesis</keyword>
<keyword evidence="2 10" id="KW-0963">Cytoplasm</keyword>
<keyword evidence="5 10" id="KW-0443">Lipid metabolism</keyword>
<comment type="subcellular location">
    <subcellularLocation>
        <location evidence="10">Cytoplasm</location>
    </subcellularLocation>
    <text evidence="10">Associated with the membrane possibly through PlsY.</text>
</comment>
<evidence type="ECO:0000256" key="7">
    <source>
        <dbReference type="ARBA" id="ARBA00023264"/>
    </source>
</evidence>
<comment type="caution">
    <text evidence="11">The sequence shown here is derived from an EMBL/GenBank/DDBJ whole genome shotgun (WGS) entry which is preliminary data.</text>
</comment>
<dbReference type="EC" id="2.3.1.274" evidence="8 10"/>
<keyword evidence="11" id="KW-0012">Acyltransferase</keyword>
<evidence type="ECO:0000256" key="9">
    <source>
        <dbReference type="ARBA" id="ARBA00046608"/>
    </source>
</evidence>
<dbReference type="PIRSF" id="PIRSF002465">
    <property type="entry name" value="Phsphlp_syn_PlsX"/>
    <property type="match status" value="1"/>
</dbReference>
<evidence type="ECO:0000313" key="12">
    <source>
        <dbReference type="Proteomes" id="UP001449582"/>
    </source>
</evidence>
<reference evidence="11" key="1">
    <citation type="submission" date="2024-02" db="EMBL/GenBank/DDBJ databases">
        <title>Draft genome sequence of new strains in genus Ureaplasma.</title>
        <authorList>
            <person name="Nakajima Y."/>
            <person name="Segawa T."/>
        </authorList>
    </citation>
    <scope>NUCLEOTIDE SEQUENCE [LARGE SCALE GENOMIC DNA]</scope>
    <source>
        <strain evidence="11">OM1</strain>
    </source>
</reference>
<keyword evidence="4 10" id="KW-0808">Transferase</keyword>
<dbReference type="InterPro" id="IPR012281">
    <property type="entry name" value="Phospholipid_synth_PlsX-like"/>
</dbReference>
<keyword evidence="12" id="KW-1185">Reference proteome</keyword>
<comment type="subunit">
    <text evidence="9 10">Homodimer. Probably interacts with PlsY.</text>
</comment>
<protein>
    <recommendedName>
        <fullName evidence="8 10">Phosphate acyltransferase</fullName>
        <ecNumber evidence="8 10">2.3.1.274</ecNumber>
    </recommendedName>
    <alternativeName>
        <fullName evidence="10">Acyl-ACP phosphotransacylase</fullName>
    </alternativeName>
    <alternativeName>
        <fullName evidence="10">Acyl-[acyl-carrier-protein]--phosphate acyltransferase</fullName>
    </alternativeName>
    <alternativeName>
        <fullName evidence="10">Phosphate-acyl-ACP acyltransferase</fullName>
    </alternativeName>
</protein>
<dbReference type="SUPFAM" id="SSF53659">
    <property type="entry name" value="Isocitrate/Isopropylmalate dehydrogenase-like"/>
    <property type="match status" value="1"/>
</dbReference>
<evidence type="ECO:0000256" key="10">
    <source>
        <dbReference type="HAMAP-Rule" id="MF_00019"/>
    </source>
</evidence>
<evidence type="ECO:0000256" key="8">
    <source>
        <dbReference type="ARBA" id="ARBA00024069"/>
    </source>
</evidence>
<dbReference type="Pfam" id="PF02504">
    <property type="entry name" value="FA_synthesis"/>
    <property type="match status" value="1"/>
</dbReference>
<comment type="similarity">
    <text evidence="10">Belongs to the PlsX family.</text>
</comment>
<evidence type="ECO:0000256" key="2">
    <source>
        <dbReference type="ARBA" id="ARBA00022490"/>
    </source>
</evidence>
<evidence type="ECO:0000256" key="1">
    <source>
        <dbReference type="ARBA" id="ARBA00001232"/>
    </source>
</evidence>
<dbReference type="PANTHER" id="PTHR30100:SF1">
    <property type="entry name" value="PHOSPHATE ACYLTRANSFERASE"/>
    <property type="match status" value="1"/>
</dbReference>
<keyword evidence="7 10" id="KW-1208">Phospholipid metabolism</keyword>
<dbReference type="InterPro" id="IPR003664">
    <property type="entry name" value="FA_synthesis"/>
</dbReference>
<name>A0ABP9UC32_9BACT</name>
<dbReference type="Gene3D" id="3.40.718.10">
    <property type="entry name" value="Isopropylmalate Dehydrogenase"/>
    <property type="match status" value="1"/>
</dbReference>
<evidence type="ECO:0000313" key="11">
    <source>
        <dbReference type="EMBL" id="GAA5414748.1"/>
    </source>
</evidence>
<gene>
    <name evidence="10 11" type="primary">plsX</name>
    <name evidence="11" type="ORF">UREOM_4590</name>
</gene>
<evidence type="ECO:0000256" key="3">
    <source>
        <dbReference type="ARBA" id="ARBA00022516"/>
    </source>
</evidence>
<sequence length="336" mass="37344">MRLGVDVMGFENDISQAIKACRTFQKKYKDVQICLVGDENQIQPHLLANDEFEIVHTDQFVTQEDTILSARRKPKSSMQVLANLLKEDKVDGLLSAGSTPIFVFTMYSTIGMLPGVDKPGFMPTIPTSDGQAFNLLDVGASINVEPLDLVRFAIMGNAFAKQRVKEPVIGLLNIGTEEHKGHKYLQETSQLLRKTNLNYKGFVESKELLNRVADVVVTDGFTGNITLKACEGAAKAVSNIFKTEYKKPKNILATLFSLGIIKKATRTFDYKDHAGAFVLGLNKICVKTHGSADERQFYSSLRMLYDCLKNNVLENIKADLNAFNETLNLVSDDVHN</sequence>
<organism evidence="11 12">
    <name type="scientific">Ureaplasma ceti</name>
    <dbReference type="NCBI Taxonomy" id="3119530"/>
    <lineage>
        <taxon>Bacteria</taxon>
        <taxon>Bacillati</taxon>
        <taxon>Mycoplasmatota</taxon>
        <taxon>Mycoplasmoidales</taxon>
        <taxon>Mycoplasmoidaceae</taxon>
        <taxon>Ureaplasma</taxon>
    </lineage>
</organism>
<evidence type="ECO:0000256" key="5">
    <source>
        <dbReference type="ARBA" id="ARBA00023098"/>
    </source>
</evidence>
<dbReference type="PANTHER" id="PTHR30100">
    <property type="entry name" value="FATTY ACID/PHOSPHOLIPID SYNTHESIS PROTEIN PLSX"/>
    <property type="match status" value="1"/>
</dbReference>